<dbReference type="PANTHER" id="PTHR37694">
    <property type="entry name" value="SLR8022 PROTEIN"/>
    <property type="match status" value="1"/>
</dbReference>
<dbReference type="SUPFAM" id="SSF51182">
    <property type="entry name" value="RmlC-like cupins"/>
    <property type="match status" value="1"/>
</dbReference>
<dbReference type="InterPro" id="IPR011051">
    <property type="entry name" value="RmlC_Cupin_sf"/>
</dbReference>
<dbReference type="Proteomes" id="UP000662814">
    <property type="component" value="Chromosome"/>
</dbReference>
<accession>A0ABX6YHB0</accession>
<keyword evidence="2" id="KW-1185">Reference proteome</keyword>
<dbReference type="PANTHER" id="PTHR37694:SF1">
    <property type="entry name" value="SLR8022 PROTEIN"/>
    <property type="match status" value="1"/>
</dbReference>
<dbReference type="CDD" id="cd02230">
    <property type="entry name" value="cupin_HP0902-like"/>
    <property type="match status" value="1"/>
</dbReference>
<dbReference type="EMBL" id="CP061169">
    <property type="protein sequence ID" value="QPZ37831.1"/>
    <property type="molecule type" value="Genomic_DNA"/>
</dbReference>
<dbReference type="Gene3D" id="2.60.120.10">
    <property type="entry name" value="Jelly Rolls"/>
    <property type="match status" value="1"/>
</dbReference>
<evidence type="ECO:0000313" key="2">
    <source>
        <dbReference type="Proteomes" id="UP000662814"/>
    </source>
</evidence>
<name>A0ABX6YHB0_9MICO</name>
<evidence type="ECO:0000313" key="1">
    <source>
        <dbReference type="EMBL" id="QPZ37831.1"/>
    </source>
</evidence>
<sequence>MQKTSLTALARHELDHALTSSSGRSAKTVFGGREHALRQTLIALRNDETMGDHESPGDATVYVISGRIELTTSDASWTGWKGDLIIVPDQTHNVRALEDSVFLLTVAKR</sequence>
<dbReference type="InterPro" id="IPR014710">
    <property type="entry name" value="RmlC-like_jellyroll"/>
</dbReference>
<proteinExistence type="predicted"/>
<dbReference type="RefSeq" id="WP_166991515.1">
    <property type="nucleotide sequence ID" value="NZ_CP061169.1"/>
</dbReference>
<organism evidence="1 2">
    <name type="scientific">Paramicrobacterium chengjingii</name>
    <dbReference type="NCBI Taxonomy" id="2769067"/>
    <lineage>
        <taxon>Bacteria</taxon>
        <taxon>Bacillati</taxon>
        <taxon>Actinomycetota</taxon>
        <taxon>Actinomycetes</taxon>
        <taxon>Micrococcales</taxon>
        <taxon>Microbacteriaceae</taxon>
        <taxon>Paramicrobacterium</taxon>
    </lineage>
</organism>
<gene>
    <name evidence="1" type="ORF">HCR76_13575</name>
</gene>
<reference evidence="1 2" key="1">
    <citation type="submission" date="2020-12" db="EMBL/GenBank/DDBJ databases">
        <title>Microbacterium sp. HY060.</title>
        <authorList>
            <person name="Zhou J."/>
        </authorList>
    </citation>
    <scope>NUCLEOTIDE SEQUENCE [LARGE SCALE GENOMIC DNA]</scope>
    <source>
        <strain evidence="1 2">HY60</strain>
    </source>
</reference>
<protein>
    <submittedName>
        <fullName evidence="1">Cupin domain-containing protein</fullName>
    </submittedName>
</protein>